<dbReference type="EMBL" id="HBUE01272442">
    <property type="protein sequence ID" value="CAG6564636.1"/>
    <property type="molecule type" value="Transcribed_RNA"/>
</dbReference>
<dbReference type="EMBL" id="HBUE01167126">
    <property type="protein sequence ID" value="CAG6513169.1"/>
    <property type="molecule type" value="Transcribed_RNA"/>
</dbReference>
<dbReference type="EMBL" id="HBUE01272447">
    <property type="protein sequence ID" value="CAG6564649.1"/>
    <property type="molecule type" value="Transcribed_RNA"/>
</dbReference>
<evidence type="ECO:0000313" key="1">
    <source>
        <dbReference type="EMBL" id="CAG6513182.1"/>
    </source>
</evidence>
<reference evidence="1" key="1">
    <citation type="submission" date="2021-05" db="EMBL/GenBank/DDBJ databases">
        <authorList>
            <person name="Alioto T."/>
            <person name="Alioto T."/>
            <person name="Gomez Garrido J."/>
        </authorList>
    </citation>
    <scope>NUCLEOTIDE SEQUENCE</scope>
</reference>
<organism evidence="1">
    <name type="scientific">Culex pipiens</name>
    <name type="common">House mosquito</name>
    <dbReference type="NCBI Taxonomy" id="7175"/>
    <lineage>
        <taxon>Eukaryota</taxon>
        <taxon>Metazoa</taxon>
        <taxon>Ecdysozoa</taxon>
        <taxon>Arthropoda</taxon>
        <taxon>Hexapoda</taxon>
        <taxon>Insecta</taxon>
        <taxon>Pterygota</taxon>
        <taxon>Neoptera</taxon>
        <taxon>Endopterygota</taxon>
        <taxon>Diptera</taxon>
        <taxon>Nematocera</taxon>
        <taxon>Culicoidea</taxon>
        <taxon>Culicidae</taxon>
        <taxon>Culicinae</taxon>
        <taxon>Culicini</taxon>
        <taxon>Culex</taxon>
        <taxon>Culex</taxon>
    </lineage>
</organism>
<protein>
    <submittedName>
        <fullName evidence="1">(northern house mosquito) hypothetical protein</fullName>
    </submittedName>
</protein>
<name>A0A8D8DIT9_CULPI</name>
<proteinExistence type="predicted"/>
<dbReference type="AlphaFoldDB" id="A0A8D8DIT9"/>
<sequence>MLAEDGTRVTPRAQYDERTNTLTGLVAPLDHTGLPKRNYFDASNAQDMADKLKNCRLASTAYVQLAVPLDPNAAPYVLFYMGTDNSFTYADVLKRWLHTIDLLKKHGITVFGIASDGDPTLLKAMLSIMQLADVPCDELGVRFLWKLVQRTYLYQDITHTVNKLARKLFNRKRALMIGTSVASVTHLDALLDKVSKDKHGLTYGDLHPTDLMSFRPTEKVMEEAVINLLEEHVPGSEGTVVLLRYMSAIYRAYTDVSLAPIEAISMLWEALFFMRAWRNWTLKNRTSSFQCVTANTYACLEINAHSLVLAARDCRDRGRPEEFLVRCFGSQDVEATFRNLRSMTTMNHTQTNLTFKEIGEKLRRAHMLHQIQHRNRIKFRFPGHTGPTNESVLPTLPTDAEIKAALTSAEGRASEVLGKLGLLQAEQSFEFSVHALGDRNWEDLIVSDSESDTEDHEDHEPGQEVYEAKHLFSNFSGQIALPNSTSDKHIYLIRDDHGKVFHVKKSSVVWMLTASKVQEKARMIRYKQPMPN</sequence>
<dbReference type="EMBL" id="HBUE01167131">
    <property type="protein sequence ID" value="CAG6513182.1"/>
    <property type="molecule type" value="Transcribed_RNA"/>
</dbReference>
<accession>A0A8D8DIT9</accession>